<keyword evidence="3 6" id="KW-1133">Transmembrane helix</keyword>
<evidence type="ECO:0000313" key="10">
    <source>
        <dbReference type="Proteomes" id="UP000014760"/>
    </source>
</evidence>
<organism evidence="8">
    <name type="scientific">Capitella teleta</name>
    <name type="common">Polychaete worm</name>
    <dbReference type="NCBI Taxonomy" id="283909"/>
    <lineage>
        <taxon>Eukaryota</taxon>
        <taxon>Metazoa</taxon>
        <taxon>Spiralia</taxon>
        <taxon>Lophotrochozoa</taxon>
        <taxon>Annelida</taxon>
        <taxon>Polychaeta</taxon>
        <taxon>Sedentaria</taxon>
        <taxon>Scolecida</taxon>
        <taxon>Capitellidae</taxon>
        <taxon>Capitella</taxon>
    </lineage>
</organism>
<keyword evidence="4 6" id="KW-0472">Membrane</keyword>
<feature type="transmembrane region" description="Helical" evidence="6">
    <location>
        <begin position="183"/>
        <end position="206"/>
    </location>
</feature>
<dbReference type="AlphaFoldDB" id="R7TPL7"/>
<feature type="transmembrane region" description="Helical" evidence="6">
    <location>
        <begin position="256"/>
        <end position="275"/>
    </location>
</feature>
<feature type="transmembrane region" description="Helical" evidence="6">
    <location>
        <begin position="226"/>
        <end position="249"/>
    </location>
</feature>
<dbReference type="Proteomes" id="UP000014760">
    <property type="component" value="Unassembled WGS sequence"/>
</dbReference>
<feature type="compositionally biased region" description="Polar residues" evidence="5">
    <location>
        <begin position="355"/>
        <end position="364"/>
    </location>
</feature>
<sequence>MPRPRSYSASKYDPITKRNRDMESFFAKSMRIVTAVAAYWVVSITLVFLNKYLLSSPDLKLDAPLFVTWFQCVVSVALCVILSILAKLFPQTISFPDCKFDAKIAREILPLSIVFVGMISFNNLCLKYVGVAFYYVGRSLTTVCNVGLSYVILKQTTSWKAIVCCLIIIAGFLLGVDQEGVSGSLSVIGVIFGVCASMCVAMYSIYTKKVLPFVDDNVWKLTFYNNVNAVILFLPLMFISGDFGQLLAFENLSLPSFWVVMLLSGVFGFAIGYVTGLQIKVTSPLTHNISGTAKACAQTVLATAYYLDYKPSLWWLSNFVVLFGSGAYTQVKRSEMREAHDKNVEQQRIDAIENGDSSSPTTKT</sequence>
<name>R7TPL7_CAPTE</name>
<evidence type="ECO:0000313" key="8">
    <source>
        <dbReference type="EMBL" id="ELT95609.1"/>
    </source>
</evidence>
<evidence type="ECO:0000256" key="6">
    <source>
        <dbReference type="SAM" id="Phobius"/>
    </source>
</evidence>
<dbReference type="Pfam" id="PF03151">
    <property type="entry name" value="TPT"/>
    <property type="match status" value="1"/>
</dbReference>
<reference evidence="10" key="1">
    <citation type="submission" date="2012-12" db="EMBL/GenBank/DDBJ databases">
        <authorList>
            <person name="Hellsten U."/>
            <person name="Grimwood J."/>
            <person name="Chapman J.A."/>
            <person name="Shapiro H."/>
            <person name="Aerts A."/>
            <person name="Otillar R.P."/>
            <person name="Terry A.Y."/>
            <person name="Boore J.L."/>
            <person name="Simakov O."/>
            <person name="Marletaz F."/>
            <person name="Cho S.-J."/>
            <person name="Edsinger-Gonzales E."/>
            <person name="Havlak P."/>
            <person name="Kuo D.-H."/>
            <person name="Larsson T."/>
            <person name="Lv J."/>
            <person name="Arendt D."/>
            <person name="Savage R."/>
            <person name="Osoegawa K."/>
            <person name="de Jong P."/>
            <person name="Lindberg D.R."/>
            <person name="Seaver E.C."/>
            <person name="Weisblat D.A."/>
            <person name="Putnam N.H."/>
            <person name="Grigoriev I.V."/>
            <person name="Rokhsar D.S."/>
        </authorList>
    </citation>
    <scope>NUCLEOTIDE SEQUENCE</scope>
    <source>
        <strain evidence="10">I ESC-2004</strain>
    </source>
</reference>
<feature type="region of interest" description="Disordered" evidence="5">
    <location>
        <begin position="339"/>
        <end position="364"/>
    </location>
</feature>
<feature type="compositionally biased region" description="Basic and acidic residues" evidence="5">
    <location>
        <begin position="339"/>
        <end position="351"/>
    </location>
</feature>
<dbReference type="PANTHER" id="PTHR11132">
    <property type="entry name" value="SOLUTE CARRIER FAMILY 35"/>
    <property type="match status" value="1"/>
</dbReference>
<dbReference type="OMA" id="WWTSNIV"/>
<keyword evidence="10" id="KW-1185">Reference proteome</keyword>
<protein>
    <recommendedName>
        <fullName evidence="7">Sugar phosphate transporter domain-containing protein</fullName>
    </recommendedName>
</protein>
<dbReference type="STRING" id="283909.R7TPL7"/>
<dbReference type="EMBL" id="KB309065">
    <property type="protein sequence ID" value="ELT95609.1"/>
    <property type="molecule type" value="Genomic_DNA"/>
</dbReference>
<dbReference type="HOGENOM" id="CLU_044894_1_0_1"/>
<dbReference type="InterPro" id="IPR037185">
    <property type="entry name" value="EmrE-like"/>
</dbReference>
<reference evidence="8 10" key="2">
    <citation type="journal article" date="2013" name="Nature">
        <title>Insights into bilaterian evolution from three spiralian genomes.</title>
        <authorList>
            <person name="Simakov O."/>
            <person name="Marletaz F."/>
            <person name="Cho S.J."/>
            <person name="Edsinger-Gonzales E."/>
            <person name="Havlak P."/>
            <person name="Hellsten U."/>
            <person name="Kuo D.H."/>
            <person name="Larsson T."/>
            <person name="Lv J."/>
            <person name="Arendt D."/>
            <person name="Savage R."/>
            <person name="Osoegawa K."/>
            <person name="de Jong P."/>
            <person name="Grimwood J."/>
            <person name="Chapman J.A."/>
            <person name="Shapiro H."/>
            <person name="Aerts A."/>
            <person name="Otillar R.P."/>
            <person name="Terry A.Y."/>
            <person name="Boore J.L."/>
            <person name="Grigoriev I.V."/>
            <person name="Lindberg D.R."/>
            <person name="Seaver E.C."/>
            <person name="Weisblat D.A."/>
            <person name="Putnam N.H."/>
            <person name="Rokhsar D.S."/>
        </authorList>
    </citation>
    <scope>NUCLEOTIDE SEQUENCE</scope>
    <source>
        <strain evidence="8 10">I ESC-2004</strain>
    </source>
</reference>
<comment type="subcellular location">
    <subcellularLocation>
        <location evidence="1">Membrane</location>
        <topology evidence="1">Multi-pass membrane protein</topology>
    </subcellularLocation>
</comment>
<accession>R7TPL7</accession>
<dbReference type="InterPro" id="IPR050186">
    <property type="entry name" value="TPT_transporter"/>
</dbReference>
<proteinExistence type="predicted"/>
<evidence type="ECO:0000259" key="7">
    <source>
        <dbReference type="Pfam" id="PF03151"/>
    </source>
</evidence>
<dbReference type="OrthoDB" id="5547497at2759"/>
<feature type="transmembrane region" description="Helical" evidence="6">
    <location>
        <begin position="32"/>
        <end position="54"/>
    </location>
</feature>
<evidence type="ECO:0000256" key="5">
    <source>
        <dbReference type="SAM" id="MobiDB-lite"/>
    </source>
</evidence>
<dbReference type="GO" id="GO:0016020">
    <property type="term" value="C:membrane"/>
    <property type="evidence" value="ECO:0007669"/>
    <property type="project" value="UniProtKB-SubCell"/>
</dbReference>
<evidence type="ECO:0000256" key="4">
    <source>
        <dbReference type="ARBA" id="ARBA00023136"/>
    </source>
</evidence>
<dbReference type="InterPro" id="IPR004853">
    <property type="entry name" value="Sugar_P_trans_dom"/>
</dbReference>
<dbReference type="SUPFAM" id="SSF103481">
    <property type="entry name" value="Multidrug resistance efflux transporter EmrE"/>
    <property type="match status" value="1"/>
</dbReference>
<dbReference type="EnsemblMetazoa" id="CapteT180321">
    <property type="protein sequence ID" value="CapteP180321"/>
    <property type="gene ID" value="CapteG180321"/>
</dbReference>
<evidence type="ECO:0000256" key="1">
    <source>
        <dbReference type="ARBA" id="ARBA00004141"/>
    </source>
</evidence>
<feature type="transmembrane region" description="Helical" evidence="6">
    <location>
        <begin position="313"/>
        <end position="331"/>
    </location>
</feature>
<keyword evidence="2 6" id="KW-0812">Transmembrane</keyword>
<dbReference type="EMBL" id="AMQN01011738">
    <property type="status" value="NOT_ANNOTATED_CDS"/>
    <property type="molecule type" value="Genomic_DNA"/>
</dbReference>
<gene>
    <name evidence="8" type="ORF">CAPTEDRAFT_180321</name>
</gene>
<evidence type="ECO:0000313" key="9">
    <source>
        <dbReference type="EnsemblMetazoa" id="CapteP180321"/>
    </source>
</evidence>
<reference evidence="9" key="3">
    <citation type="submission" date="2015-06" db="UniProtKB">
        <authorList>
            <consortium name="EnsemblMetazoa"/>
        </authorList>
    </citation>
    <scope>IDENTIFICATION</scope>
</reference>
<feature type="domain" description="Sugar phosphate transporter" evidence="7">
    <location>
        <begin position="31"/>
        <end position="295"/>
    </location>
</feature>
<evidence type="ECO:0000256" key="3">
    <source>
        <dbReference type="ARBA" id="ARBA00022989"/>
    </source>
</evidence>
<feature type="transmembrane region" description="Helical" evidence="6">
    <location>
        <begin position="157"/>
        <end position="176"/>
    </location>
</feature>
<evidence type="ECO:0000256" key="2">
    <source>
        <dbReference type="ARBA" id="ARBA00022692"/>
    </source>
</evidence>
<feature type="transmembrane region" description="Helical" evidence="6">
    <location>
        <begin position="66"/>
        <end position="89"/>
    </location>
</feature>
<feature type="transmembrane region" description="Helical" evidence="6">
    <location>
        <begin position="109"/>
        <end position="137"/>
    </location>
</feature>
<dbReference type="FunCoup" id="R7TPL7">
    <property type="interactions" value="396"/>
</dbReference>